<dbReference type="InterPro" id="IPR015422">
    <property type="entry name" value="PyrdxlP-dep_Trfase_small"/>
</dbReference>
<dbReference type="GO" id="GO:0000271">
    <property type="term" value="P:polysaccharide biosynthetic process"/>
    <property type="evidence" value="ECO:0007669"/>
    <property type="project" value="TreeGrafter"/>
</dbReference>
<feature type="chain" id="PRO_5017276288" evidence="3">
    <location>
        <begin position="33"/>
        <end position="452"/>
    </location>
</feature>
<keyword evidence="4" id="KW-0032">Aminotransferase</keyword>
<dbReference type="RefSeq" id="WP_119437466.1">
    <property type="nucleotide sequence ID" value="NZ_QWGR01000004.1"/>
</dbReference>
<dbReference type="EMBL" id="QWGR01000004">
    <property type="protein sequence ID" value="RIJ48546.1"/>
    <property type="molecule type" value="Genomic_DNA"/>
</dbReference>
<gene>
    <name evidence="4" type="ORF">D1614_08365</name>
</gene>
<dbReference type="Gene3D" id="3.90.1150.10">
    <property type="entry name" value="Aspartate Aminotransferase, domain 1"/>
    <property type="match status" value="1"/>
</dbReference>
<dbReference type="GO" id="GO:0030170">
    <property type="term" value="F:pyridoxal phosphate binding"/>
    <property type="evidence" value="ECO:0007669"/>
    <property type="project" value="TreeGrafter"/>
</dbReference>
<keyword evidence="4" id="KW-0808">Transferase</keyword>
<dbReference type="PROSITE" id="PS51318">
    <property type="entry name" value="TAT"/>
    <property type="match status" value="1"/>
</dbReference>
<dbReference type="InterPro" id="IPR015421">
    <property type="entry name" value="PyrdxlP-dep_Trfase_major"/>
</dbReference>
<evidence type="ECO:0000256" key="1">
    <source>
        <dbReference type="ARBA" id="ARBA00037999"/>
    </source>
</evidence>
<feature type="signal peptide" evidence="3">
    <location>
        <begin position="1"/>
        <end position="32"/>
    </location>
</feature>
<dbReference type="GO" id="GO:0008483">
    <property type="term" value="F:transaminase activity"/>
    <property type="evidence" value="ECO:0007669"/>
    <property type="project" value="UniProtKB-KW"/>
</dbReference>
<evidence type="ECO:0000256" key="3">
    <source>
        <dbReference type="SAM" id="SignalP"/>
    </source>
</evidence>
<accession>A0A399SWV7</accession>
<name>A0A399SWV7_9BACT</name>
<evidence type="ECO:0000313" key="5">
    <source>
        <dbReference type="Proteomes" id="UP000265926"/>
    </source>
</evidence>
<dbReference type="PANTHER" id="PTHR30244">
    <property type="entry name" value="TRANSAMINASE"/>
    <property type="match status" value="1"/>
</dbReference>
<sequence>MNSKNFTRRKFVGTVSASTLGAVAIGSIPAFGATKTSNKLAILGGNPVRQNKSWPDWPYVDKNVMDSIEKTTQSGIWCRIQDRKNGTVVKFERQYAEMMGVNRCVAVGSGTQALHTAVEALGLGPGDEVITSPYTDPGTIAAILSARALPVLADIDRYSFQVDPDDVERKITKNTKAIMPVHMMGQPADLDRFLQMARKYNLFLIEDACQAHFAKFRGKMLGSVGDIGCFSHQSSKVISCGEGGSIISNNAELMEQCYTVQNHGTSKLGRTETIGPKYRMNEFEGAILLGQLPTAMERHAVRNKNAQYLTSKIKNIPGITPQKLYDGTEEGSFYLYTMNYNKEEYNGVPREKYLKALAAEGVGLSPYIKNGLHREPWVDNIMGRKEYQQMYGKSRLEEFKQDMACPVCDLVCDEEMVMLWASGPLLGTTADMDDVINALAKVYENRDQLKSI</sequence>
<organism evidence="4 5">
    <name type="scientific">Maribellus luteus</name>
    <dbReference type="NCBI Taxonomy" id="2305463"/>
    <lineage>
        <taxon>Bacteria</taxon>
        <taxon>Pseudomonadati</taxon>
        <taxon>Bacteroidota</taxon>
        <taxon>Bacteroidia</taxon>
        <taxon>Marinilabiliales</taxon>
        <taxon>Prolixibacteraceae</taxon>
        <taxon>Maribellus</taxon>
    </lineage>
</organism>
<dbReference type="SUPFAM" id="SSF53383">
    <property type="entry name" value="PLP-dependent transferases"/>
    <property type="match status" value="1"/>
</dbReference>
<evidence type="ECO:0000256" key="2">
    <source>
        <dbReference type="RuleBase" id="RU004508"/>
    </source>
</evidence>
<dbReference type="CDD" id="cd00616">
    <property type="entry name" value="AHBA_syn"/>
    <property type="match status" value="1"/>
</dbReference>
<keyword evidence="3" id="KW-0732">Signal</keyword>
<keyword evidence="2" id="KW-0663">Pyridoxal phosphate</keyword>
<dbReference type="InterPro" id="IPR000653">
    <property type="entry name" value="DegT/StrS_aminotransferase"/>
</dbReference>
<dbReference type="InterPro" id="IPR015424">
    <property type="entry name" value="PyrdxlP-dep_Trfase"/>
</dbReference>
<comment type="similarity">
    <text evidence="1 2">Belongs to the DegT/DnrJ/EryC1 family.</text>
</comment>
<evidence type="ECO:0000313" key="4">
    <source>
        <dbReference type="EMBL" id="RIJ48546.1"/>
    </source>
</evidence>
<dbReference type="PANTHER" id="PTHR30244:SF34">
    <property type="entry name" value="DTDP-4-AMINO-4,6-DIDEOXYGALACTOSE TRANSAMINASE"/>
    <property type="match status" value="1"/>
</dbReference>
<keyword evidence="5" id="KW-1185">Reference proteome</keyword>
<reference evidence="4 5" key="1">
    <citation type="submission" date="2018-08" db="EMBL/GenBank/DDBJ databases">
        <title>Pallidiluteibacterium maritimus gen. nov., sp. nov., isolated from coastal sediment.</title>
        <authorList>
            <person name="Zhou L.Y."/>
        </authorList>
    </citation>
    <scope>NUCLEOTIDE SEQUENCE [LARGE SCALE GENOMIC DNA]</scope>
    <source>
        <strain evidence="4 5">XSD2</strain>
    </source>
</reference>
<comment type="caution">
    <text evidence="4">The sequence shown here is derived from an EMBL/GenBank/DDBJ whole genome shotgun (WGS) entry which is preliminary data.</text>
</comment>
<dbReference type="OrthoDB" id="9810913at2"/>
<dbReference type="Gene3D" id="3.40.640.10">
    <property type="entry name" value="Type I PLP-dependent aspartate aminotransferase-like (Major domain)"/>
    <property type="match status" value="1"/>
</dbReference>
<dbReference type="Proteomes" id="UP000265926">
    <property type="component" value="Unassembled WGS sequence"/>
</dbReference>
<dbReference type="InterPro" id="IPR006311">
    <property type="entry name" value="TAT_signal"/>
</dbReference>
<dbReference type="AlphaFoldDB" id="A0A399SWV7"/>
<dbReference type="Pfam" id="PF01041">
    <property type="entry name" value="DegT_DnrJ_EryC1"/>
    <property type="match status" value="1"/>
</dbReference>
<proteinExistence type="inferred from homology"/>
<protein>
    <submittedName>
        <fullName evidence="4">DegT/DnrJ/EryC1/StrS family aminotransferase</fullName>
    </submittedName>
</protein>